<name>A0AAJ8JUJ7_9TREE</name>
<proteinExistence type="inferred from homology"/>
<evidence type="ECO:0000256" key="6">
    <source>
        <dbReference type="ARBA" id="ARBA00022927"/>
    </source>
</evidence>
<reference evidence="12" key="1">
    <citation type="submission" date="2016-06" db="EMBL/GenBank/DDBJ databases">
        <authorList>
            <person name="Cuomo C."/>
            <person name="Litvintseva A."/>
            <person name="Heitman J."/>
            <person name="Chen Y."/>
            <person name="Sun S."/>
            <person name="Springer D."/>
            <person name="Dromer F."/>
            <person name="Young S."/>
            <person name="Zeng Q."/>
            <person name="Chapman S."/>
            <person name="Gujja S."/>
            <person name="Saif S."/>
            <person name="Birren B."/>
        </authorList>
    </citation>
    <scope>NUCLEOTIDE SEQUENCE</scope>
    <source>
        <strain evidence="12">CBS 7841</strain>
    </source>
</reference>
<dbReference type="PROSITE" id="PS50077">
    <property type="entry name" value="HEAT_REPEAT"/>
    <property type="match status" value="1"/>
</dbReference>
<reference evidence="12" key="3">
    <citation type="submission" date="2024-01" db="EMBL/GenBank/DDBJ databases">
        <authorList>
            <person name="Coelho M.A."/>
            <person name="David-Palma M."/>
            <person name="Shea T."/>
            <person name="Sun S."/>
            <person name="Cuomo C.A."/>
            <person name="Heitman J."/>
        </authorList>
    </citation>
    <scope>NUCLEOTIDE SEQUENCE</scope>
    <source>
        <strain evidence="12">CBS 7841</strain>
    </source>
</reference>
<dbReference type="SUPFAM" id="SSF48371">
    <property type="entry name" value="ARM repeat"/>
    <property type="match status" value="1"/>
</dbReference>
<dbReference type="InterPro" id="IPR021133">
    <property type="entry name" value="HEAT_type_2"/>
</dbReference>
<dbReference type="InterPro" id="IPR016024">
    <property type="entry name" value="ARM-type_fold"/>
</dbReference>
<evidence type="ECO:0000256" key="5">
    <source>
        <dbReference type="ARBA" id="ARBA00022737"/>
    </source>
</evidence>
<dbReference type="FunFam" id="1.25.10.10:FF:000027">
    <property type="entry name" value="Importin subunit beta-1"/>
    <property type="match status" value="1"/>
</dbReference>
<keyword evidence="4" id="KW-0963">Cytoplasm</keyword>
<evidence type="ECO:0000256" key="3">
    <source>
        <dbReference type="ARBA" id="ARBA00022448"/>
    </source>
</evidence>
<dbReference type="KEGG" id="cdep:91088126"/>
<dbReference type="Pfam" id="PF25574">
    <property type="entry name" value="TPR_IMB1"/>
    <property type="match status" value="1"/>
</dbReference>
<feature type="region of interest" description="Disordered" evidence="10">
    <location>
        <begin position="1"/>
        <end position="23"/>
    </location>
</feature>
<evidence type="ECO:0000256" key="7">
    <source>
        <dbReference type="ARBA" id="ARBA00079884"/>
    </source>
</evidence>
<evidence type="ECO:0000256" key="1">
    <source>
        <dbReference type="ARBA" id="ARBA00004496"/>
    </source>
</evidence>
<dbReference type="PANTHER" id="PTHR10527">
    <property type="entry name" value="IMPORTIN BETA"/>
    <property type="match status" value="1"/>
</dbReference>
<dbReference type="Gene3D" id="1.25.10.10">
    <property type="entry name" value="Leucine-rich Repeat Variant"/>
    <property type="match status" value="1"/>
</dbReference>
<comment type="subcellular location">
    <subcellularLocation>
        <location evidence="1">Cytoplasm</location>
    </subcellularLocation>
</comment>
<dbReference type="AlphaFoldDB" id="A0AAJ8JUJ7"/>
<keyword evidence="5" id="KW-0677">Repeat</keyword>
<comment type="similarity">
    <text evidence="2">Belongs to the importin beta family. Importin beta-1 subfamily.</text>
</comment>
<dbReference type="GO" id="GO:0005737">
    <property type="term" value="C:cytoplasm"/>
    <property type="evidence" value="ECO:0007669"/>
    <property type="project" value="UniProtKB-SubCell"/>
</dbReference>
<evidence type="ECO:0000256" key="9">
    <source>
        <dbReference type="PROSITE-ProRule" id="PRU00103"/>
    </source>
</evidence>
<accession>A0AAJ8JUJ7</accession>
<dbReference type="SMART" id="SM00913">
    <property type="entry name" value="IBN_N"/>
    <property type="match status" value="1"/>
</dbReference>
<dbReference type="GO" id="GO:0006606">
    <property type="term" value="P:protein import into nucleus"/>
    <property type="evidence" value="ECO:0007669"/>
    <property type="project" value="InterPro"/>
</dbReference>
<sequence>MNAAQLLQDSLTSDQSTRESATQQLEAAARDNFYGYLQTLAAELVNEDQVLDIRYAAGLAFKNAIAARDTANQPELSERWLNLPNEMAASLKHLALSTLASPQHRAGAVAAQCVSAIAAIELPAGRWQELIPQLLEFVQNQDNTGLRVNTLQTVGYICEVIRPDILAASSNEILTAVVQGARKEEPSHEVQHAAIQALYNSLSFIRNNFEREGERNYIMQVVCEATQSSSVPVQIGAFECLVQIMHLYYDKMDFYMERALFGLTIMGMKHPEEPVALQAIEFWSTVCEEEIDLSSQAQEAFQLGDHPEVESKGFAKAALNDILPVLLDLLSQQSEDDDEDDWTKAMSAAACLQLLAQNIGDDIVNPVVPFVEAGITRDDWQHREAAVMAFGSILDGPDPMTLAPLVTQALSALISMMQSDPSLQVRDTVAWTLSKVTETMLEVIDPSIHLRNLITTLAMGLNTSPRTCNSCCAALNNIVMQVSQASGSNEETETNAISEYYSGVLKELMPIAERPNNQSNSRSAAVQTISTFLASSANDTLPVVQEVALAFIARQEALMGIHDQLLGMDDRNNWNDMQVNNCVVISAFIRRSPALAVPFADRLMTNLIGLLSIAGKQSGILEEVFTTIGGLASALEAGFNKYLQAFAPYMISALGSHEDASVTQAGIFVTSDIARSVNDAIQPYAESIMSSLIEILRSPVADRNVKPCAISAIGEMALAVGPAFKPYLEATMSILSQAGSTTAPPGDEAMIDFVQMMREAIVDAFIGIMNGLGDSETSIIRDYVPGILSFLETCWADKERSEGFCAASLGLIGDFASAFKADIRDQITQTWVQEAITAGRTRTASKQSKANAAYAQHAIKELLK</sequence>
<evidence type="ECO:0000259" key="11">
    <source>
        <dbReference type="PROSITE" id="PS50166"/>
    </source>
</evidence>
<dbReference type="GO" id="GO:0031267">
    <property type="term" value="F:small GTPase binding"/>
    <property type="evidence" value="ECO:0007669"/>
    <property type="project" value="InterPro"/>
</dbReference>
<evidence type="ECO:0000256" key="8">
    <source>
        <dbReference type="ARBA" id="ARBA00083566"/>
    </source>
</evidence>
<keyword evidence="13" id="KW-1185">Reference proteome</keyword>
<organism evidence="12 13">
    <name type="scientific">Cryptococcus depauperatus CBS 7841</name>
    <dbReference type="NCBI Taxonomy" id="1295531"/>
    <lineage>
        <taxon>Eukaryota</taxon>
        <taxon>Fungi</taxon>
        <taxon>Dikarya</taxon>
        <taxon>Basidiomycota</taxon>
        <taxon>Agaricomycotina</taxon>
        <taxon>Tremellomycetes</taxon>
        <taxon>Tremellales</taxon>
        <taxon>Cryptococcaceae</taxon>
        <taxon>Cryptococcus</taxon>
    </lineage>
</organism>
<dbReference type="PROSITE" id="PS50166">
    <property type="entry name" value="IMPORTIN_B_NT"/>
    <property type="match status" value="1"/>
</dbReference>
<evidence type="ECO:0000256" key="10">
    <source>
        <dbReference type="SAM" id="MobiDB-lite"/>
    </source>
</evidence>
<evidence type="ECO:0000313" key="12">
    <source>
        <dbReference type="EMBL" id="WVN88703.1"/>
    </source>
</evidence>
<dbReference type="EMBL" id="CP143787">
    <property type="protein sequence ID" value="WVN88703.1"/>
    <property type="molecule type" value="Genomic_DNA"/>
</dbReference>
<keyword evidence="6" id="KW-0653">Protein transport</keyword>
<feature type="repeat" description="HEAT" evidence="9">
    <location>
        <begin position="130"/>
        <end position="169"/>
    </location>
</feature>
<evidence type="ECO:0000256" key="4">
    <source>
        <dbReference type="ARBA" id="ARBA00022490"/>
    </source>
</evidence>
<dbReference type="InterPro" id="IPR001494">
    <property type="entry name" value="Importin-beta_N"/>
</dbReference>
<dbReference type="InterPro" id="IPR011989">
    <property type="entry name" value="ARM-like"/>
</dbReference>
<gene>
    <name evidence="12" type="ORF">L203_103916</name>
</gene>
<dbReference type="InterPro" id="IPR040122">
    <property type="entry name" value="Importin_beta"/>
</dbReference>
<feature type="domain" description="Importin N-terminal" evidence="11">
    <location>
        <begin position="21"/>
        <end position="101"/>
    </location>
</feature>
<dbReference type="RefSeq" id="XP_066069403.1">
    <property type="nucleotide sequence ID" value="XM_066213306.1"/>
</dbReference>
<dbReference type="Pfam" id="PF03810">
    <property type="entry name" value="IBN_N"/>
    <property type="match status" value="1"/>
</dbReference>
<dbReference type="InterPro" id="IPR058584">
    <property type="entry name" value="IMB1_TNPO1-like_TPR"/>
</dbReference>
<evidence type="ECO:0000256" key="2">
    <source>
        <dbReference type="ARBA" id="ARBA00010907"/>
    </source>
</evidence>
<keyword evidence="3" id="KW-0813">Transport</keyword>
<dbReference type="Proteomes" id="UP000094043">
    <property type="component" value="Chromosome 4"/>
</dbReference>
<dbReference type="Pfam" id="PF13513">
    <property type="entry name" value="HEAT_EZ"/>
    <property type="match status" value="1"/>
</dbReference>
<dbReference type="GeneID" id="91088126"/>
<protein>
    <recommendedName>
        <fullName evidence="7">Importin-95</fullName>
    </recommendedName>
    <alternativeName>
        <fullName evidence="8">Karyopherin-95</fullName>
    </alternativeName>
</protein>
<evidence type="ECO:0000313" key="13">
    <source>
        <dbReference type="Proteomes" id="UP000094043"/>
    </source>
</evidence>
<reference evidence="12" key="2">
    <citation type="journal article" date="2022" name="Elife">
        <title>Obligate sexual reproduction of a homothallic fungus closely related to the Cryptococcus pathogenic species complex.</title>
        <authorList>
            <person name="Passer A.R."/>
            <person name="Clancey S.A."/>
            <person name="Shea T."/>
            <person name="David-Palma M."/>
            <person name="Averette A.F."/>
            <person name="Boekhout T."/>
            <person name="Porcel B.M."/>
            <person name="Nowrousian M."/>
            <person name="Cuomo C.A."/>
            <person name="Sun S."/>
            <person name="Heitman J."/>
            <person name="Coelho M.A."/>
        </authorList>
    </citation>
    <scope>NUCLEOTIDE SEQUENCE</scope>
    <source>
        <strain evidence="12">CBS 7841</strain>
    </source>
</reference>